<feature type="transmembrane region" description="Helical" evidence="1">
    <location>
        <begin position="327"/>
        <end position="346"/>
    </location>
</feature>
<evidence type="ECO:0000313" key="3">
    <source>
        <dbReference type="Proteomes" id="UP000030700"/>
    </source>
</evidence>
<feature type="transmembrane region" description="Helical" evidence="1">
    <location>
        <begin position="215"/>
        <end position="234"/>
    </location>
</feature>
<keyword evidence="1" id="KW-0472">Membrane</keyword>
<reference evidence="2" key="1">
    <citation type="journal article" date="2015" name="PeerJ">
        <title>First genomic representation of candidate bacterial phylum KSB3 points to enhanced environmental sensing as a trigger of wastewater bulking.</title>
        <authorList>
            <person name="Sekiguchi Y."/>
            <person name="Ohashi A."/>
            <person name="Parks D.H."/>
            <person name="Yamauchi T."/>
            <person name="Tyson G.W."/>
            <person name="Hugenholtz P."/>
        </authorList>
    </citation>
    <scope>NUCLEOTIDE SEQUENCE [LARGE SCALE GENOMIC DNA]</scope>
</reference>
<dbReference type="HOGENOM" id="CLU_498524_0_0_0"/>
<feature type="transmembrane region" description="Helical" evidence="1">
    <location>
        <begin position="116"/>
        <end position="139"/>
    </location>
</feature>
<gene>
    <name evidence="2" type="ORF">U14_00502</name>
</gene>
<keyword evidence="1" id="KW-1133">Transmembrane helix</keyword>
<evidence type="ECO:0008006" key="4">
    <source>
        <dbReference type="Google" id="ProtNLM"/>
    </source>
</evidence>
<dbReference type="AlphaFoldDB" id="A0A0S6VVH3"/>
<feature type="transmembrane region" description="Helical" evidence="1">
    <location>
        <begin position="455"/>
        <end position="476"/>
    </location>
</feature>
<keyword evidence="3" id="KW-1185">Reference proteome</keyword>
<organism evidence="2">
    <name type="scientific">Candidatus Moduliflexus flocculans</name>
    <dbReference type="NCBI Taxonomy" id="1499966"/>
    <lineage>
        <taxon>Bacteria</taxon>
        <taxon>Candidatus Moduliflexota</taxon>
        <taxon>Candidatus Moduliflexia</taxon>
        <taxon>Candidatus Moduliflexales</taxon>
        <taxon>Candidatus Moduliflexaceae</taxon>
    </lineage>
</organism>
<evidence type="ECO:0000313" key="2">
    <source>
        <dbReference type="EMBL" id="GAK49281.1"/>
    </source>
</evidence>
<feature type="transmembrane region" description="Helical" evidence="1">
    <location>
        <begin position="43"/>
        <end position="61"/>
    </location>
</feature>
<proteinExistence type="predicted"/>
<keyword evidence="1" id="KW-0812">Transmembrane</keyword>
<protein>
    <recommendedName>
        <fullName evidence="4">DUF4129 domain-containing protein</fullName>
    </recommendedName>
</protein>
<accession>A0A0S6VVH3</accession>
<feature type="transmembrane region" description="Helical" evidence="1">
    <location>
        <begin position="184"/>
        <end position="209"/>
    </location>
</feature>
<dbReference type="Proteomes" id="UP000030700">
    <property type="component" value="Unassembled WGS sequence"/>
</dbReference>
<evidence type="ECO:0000256" key="1">
    <source>
        <dbReference type="SAM" id="Phobius"/>
    </source>
</evidence>
<feature type="transmembrane region" description="Helical" evidence="1">
    <location>
        <begin position="272"/>
        <end position="290"/>
    </location>
</feature>
<sequence length="617" mass="70284">MATHPLKKPIRPKIARHRTEKGAIDLVEEAFHLLRRSSLATLAHYYIGSLPFVLALLYFWTDMSRSAYAAERCAEVAFGLTVAFLWMKSWQAAFALRLKVSLQRIPFPAWTWQRVWRLIAVQTIIQSWGMIALPCSLVLGAPFPWLYAFYQNATAFGGEEDGSVKSVTKRAWNEAKRWPKQNMLLIWLTSPWLLVSGVAVLLVLSAFFPTNRIEWTWLLIMFLAYIAVLMLVVANPLGGIVAANLGVALYSLPQLLKMFFGVETMFTRGGMQMFNSTFFAVVCGLTYLCLDPLIKAAYVARCFYGEALRTGEDLTVEIRSLALSRQAATLLLALTLPFMYTVSAFAQTPSSENVAPAAISPSELNQSLDHVMNQPEYAWRMARERKPNEKEANFGFFTRMFETFQRWGKTLKIWLEKIGKWFGKLQKWINKIFPKKSLDDVTFGSSGSSITGIQLLLYLLLGIIACVAAIMLWRVWRKRRQFRTSVAAISEANAAEPDLSDENVDASQFPADSWLTLAQEMIERGDFRLALRAFYLAGLAYLGEQHFVALAKYKSDREYEKELRRRAHAFPALLPIFTENMLAYQRSWYGLRDVERATLDQAMTNYEQLKRVAAETE</sequence>
<dbReference type="EMBL" id="DF820455">
    <property type="protein sequence ID" value="GAK49281.1"/>
    <property type="molecule type" value="Genomic_DNA"/>
</dbReference>
<feature type="transmembrane region" description="Helical" evidence="1">
    <location>
        <begin position="73"/>
        <end position="96"/>
    </location>
</feature>
<dbReference type="STRING" id="1499966.U14_00502"/>
<name>A0A0S6VVH3_9BACT</name>